<sequence length="97" mass="11467">MEILKKVFYNKIQMPKVVDRFKYSVNNIVPSQWIRKKNHSNEITRLSIPQRLKNLRKSFRNTAASTIPSKNIYLDSEQPRAYSSFNLMPISTPFESF</sequence>
<organism evidence="1 2">
    <name type="scientific">Trichonephila clavata</name>
    <name type="common">Joro spider</name>
    <name type="synonym">Nephila clavata</name>
    <dbReference type="NCBI Taxonomy" id="2740835"/>
    <lineage>
        <taxon>Eukaryota</taxon>
        <taxon>Metazoa</taxon>
        <taxon>Ecdysozoa</taxon>
        <taxon>Arthropoda</taxon>
        <taxon>Chelicerata</taxon>
        <taxon>Arachnida</taxon>
        <taxon>Araneae</taxon>
        <taxon>Araneomorphae</taxon>
        <taxon>Entelegynae</taxon>
        <taxon>Araneoidea</taxon>
        <taxon>Nephilidae</taxon>
        <taxon>Trichonephila</taxon>
    </lineage>
</organism>
<proteinExistence type="predicted"/>
<name>A0A8X6LYK0_TRICU</name>
<evidence type="ECO:0000313" key="1">
    <source>
        <dbReference type="EMBL" id="GFR24759.1"/>
    </source>
</evidence>
<dbReference type="Proteomes" id="UP000887116">
    <property type="component" value="Unassembled WGS sequence"/>
</dbReference>
<evidence type="ECO:0000313" key="2">
    <source>
        <dbReference type="Proteomes" id="UP000887116"/>
    </source>
</evidence>
<comment type="caution">
    <text evidence="1">The sequence shown here is derived from an EMBL/GenBank/DDBJ whole genome shotgun (WGS) entry which is preliminary data.</text>
</comment>
<protein>
    <submittedName>
        <fullName evidence="1">Uncharacterized protein</fullName>
    </submittedName>
</protein>
<gene>
    <name evidence="1" type="ORF">TNCT_16131</name>
</gene>
<accession>A0A8X6LYK0</accession>
<reference evidence="1" key="1">
    <citation type="submission" date="2020-07" db="EMBL/GenBank/DDBJ databases">
        <title>Multicomponent nature underlies the extraordinary mechanical properties of spider dragline silk.</title>
        <authorList>
            <person name="Kono N."/>
            <person name="Nakamura H."/>
            <person name="Mori M."/>
            <person name="Yoshida Y."/>
            <person name="Ohtoshi R."/>
            <person name="Malay A.D."/>
            <person name="Moran D.A.P."/>
            <person name="Tomita M."/>
            <person name="Numata K."/>
            <person name="Arakawa K."/>
        </authorList>
    </citation>
    <scope>NUCLEOTIDE SEQUENCE</scope>
</reference>
<keyword evidence="2" id="KW-1185">Reference proteome</keyword>
<dbReference type="EMBL" id="BMAO01028440">
    <property type="protein sequence ID" value="GFR24759.1"/>
    <property type="molecule type" value="Genomic_DNA"/>
</dbReference>
<dbReference type="AlphaFoldDB" id="A0A8X6LYK0"/>